<sequence>MSSIIKSQKFDEVYGEYYSDEKAKSLAVIFPGLKYGHDKPLLHYARKAAQESEKDVLCLNYEKKLDWDDIGKPIIDTVADECLNILKEVMKKEYKSVYFLSKSIGTEVAGNVAGKFNYSNTKFLYLTPTQSAVKYICKSKCFAIAGTNDNIFKNEYIEKIKKSGNVKLMLVEGGNHSLELSNNLIGSIDVLKNVVKAYIDFFEED</sequence>
<comment type="caution">
    <text evidence="1">The sequence shown here is derived from an EMBL/GenBank/DDBJ whole genome shotgun (WGS) entry which is preliminary data.</text>
</comment>
<evidence type="ECO:0000313" key="2">
    <source>
        <dbReference type="Proteomes" id="UP001623592"/>
    </source>
</evidence>
<keyword evidence="2" id="KW-1185">Reference proteome</keyword>
<organism evidence="1 2">
    <name type="scientific">Clostridium neuense</name>
    <dbReference type="NCBI Taxonomy" id="1728934"/>
    <lineage>
        <taxon>Bacteria</taxon>
        <taxon>Bacillati</taxon>
        <taxon>Bacillota</taxon>
        <taxon>Clostridia</taxon>
        <taxon>Eubacteriales</taxon>
        <taxon>Clostridiaceae</taxon>
        <taxon>Clostridium</taxon>
    </lineage>
</organism>
<proteinExistence type="predicted"/>
<dbReference type="Proteomes" id="UP001623592">
    <property type="component" value="Unassembled WGS sequence"/>
</dbReference>
<dbReference type="EMBL" id="JBJIAA010000010">
    <property type="protein sequence ID" value="MFL0251304.1"/>
    <property type="molecule type" value="Genomic_DNA"/>
</dbReference>
<accession>A0ABW8TFK4</accession>
<reference evidence="1 2" key="1">
    <citation type="submission" date="2024-11" db="EMBL/GenBank/DDBJ databases">
        <authorList>
            <person name="Heng Y.C."/>
            <person name="Lim A.C.H."/>
            <person name="Lee J.K.Y."/>
            <person name="Kittelmann S."/>
        </authorList>
    </citation>
    <scope>NUCLEOTIDE SEQUENCE [LARGE SCALE GENOMIC DNA]</scope>
    <source>
        <strain evidence="1 2">WILCCON 0114</strain>
    </source>
</reference>
<dbReference type="InterPro" id="IPR029058">
    <property type="entry name" value="AB_hydrolase_fold"/>
</dbReference>
<keyword evidence="1" id="KW-0378">Hydrolase</keyword>
<protein>
    <submittedName>
        <fullName evidence="1">Alpha/beta hydrolase</fullName>
    </submittedName>
</protein>
<evidence type="ECO:0000313" key="1">
    <source>
        <dbReference type="EMBL" id="MFL0251304.1"/>
    </source>
</evidence>
<dbReference type="Gene3D" id="3.40.50.1820">
    <property type="entry name" value="alpha/beta hydrolase"/>
    <property type="match status" value="1"/>
</dbReference>
<dbReference type="PIRSF" id="PIRSF033634">
    <property type="entry name" value="UCP033634"/>
    <property type="match status" value="1"/>
</dbReference>
<gene>
    <name evidence="1" type="ORF">ACJDT4_12830</name>
</gene>
<dbReference type="RefSeq" id="WP_406787964.1">
    <property type="nucleotide sequence ID" value="NZ_JBJIAA010000010.1"/>
</dbReference>
<dbReference type="GO" id="GO:0016787">
    <property type="term" value="F:hydrolase activity"/>
    <property type="evidence" value="ECO:0007669"/>
    <property type="project" value="UniProtKB-KW"/>
</dbReference>
<name>A0ABW8TFK4_9CLOT</name>
<dbReference type="SUPFAM" id="SSF53474">
    <property type="entry name" value="alpha/beta-Hydrolases"/>
    <property type="match status" value="1"/>
</dbReference>
<dbReference type="InterPro" id="IPR017018">
    <property type="entry name" value="UCP033634"/>
</dbReference>